<proteinExistence type="predicted"/>
<evidence type="ECO:0000313" key="1">
    <source>
        <dbReference type="EMBL" id="VDP70203.1"/>
    </source>
</evidence>
<reference evidence="1 2" key="2">
    <citation type="submission" date="2018-11" db="EMBL/GenBank/DDBJ databases">
        <authorList>
            <consortium name="Pathogen Informatics"/>
        </authorList>
    </citation>
    <scope>NUCLEOTIDE SEQUENCE [LARGE SCALE GENOMIC DNA]</scope>
    <source>
        <strain evidence="1 2">Egypt</strain>
    </source>
</reference>
<dbReference type="EMBL" id="UZAN01040592">
    <property type="protein sequence ID" value="VDP70203.1"/>
    <property type="molecule type" value="Genomic_DNA"/>
</dbReference>
<protein>
    <submittedName>
        <fullName evidence="1 3">Uncharacterized protein</fullName>
    </submittedName>
</protein>
<keyword evidence="2" id="KW-1185">Reference proteome</keyword>
<reference evidence="3" key="1">
    <citation type="submission" date="2016-06" db="UniProtKB">
        <authorList>
            <consortium name="WormBaseParasite"/>
        </authorList>
    </citation>
    <scope>IDENTIFICATION</scope>
</reference>
<name>A0A183A9P2_9TREM</name>
<sequence length="115" mass="13060">MCIFRKPTEDRNVSQRDIDSANGLKRNVDARPTPIPIAFDVGSSDTTVSFTLDTSYDLPGEDDESAVTVSAAIEDNVQMHDRLHDQISHPTATWNDAKQFTHNRSIVERYRRDLR</sequence>
<evidence type="ECO:0000313" key="3">
    <source>
        <dbReference type="WBParaSite" id="ECPE_0000368001-mRNA-1"/>
    </source>
</evidence>
<dbReference type="WBParaSite" id="ECPE_0000368001-mRNA-1">
    <property type="protein sequence ID" value="ECPE_0000368001-mRNA-1"/>
    <property type="gene ID" value="ECPE_0000368001"/>
</dbReference>
<dbReference type="AlphaFoldDB" id="A0A183A9P2"/>
<dbReference type="Proteomes" id="UP000272942">
    <property type="component" value="Unassembled WGS sequence"/>
</dbReference>
<evidence type="ECO:0000313" key="2">
    <source>
        <dbReference type="Proteomes" id="UP000272942"/>
    </source>
</evidence>
<gene>
    <name evidence="1" type="ORF">ECPE_LOCUS3677</name>
</gene>
<accession>A0A183A9P2</accession>
<organism evidence="3">
    <name type="scientific">Echinostoma caproni</name>
    <dbReference type="NCBI Taxonomy" id="27848"/>
    <lineage>
        <taxon>Eukaryota</taxon>
        <taxon>Metazoa</taxon>
        <taxon>Spiralia</taxon>
        <taxon>Lophotrochozoa</taxon>
        <taxon>Platyhelminthes</taxon>
        <taxon>Trematoda</taxon>
        <taxon>Digenea</taxon>
        <taxon>Plagiorchiida</taxon>
        <taxon>Echinostomata</taxon>
        <taxon>Echinostomatoidea</taxon>
        <taxon>Echinostomatidae</taxon>
        <taxon>Echinostoma</taxon>
    </lineage>
</organism>